<evidence type="ECO:0000313" key="2">
    <source>
        <dbReference type="EMBL" id="KAF2453431.1"/>
    </source>
</evidence>
<feature type="compositionally biased region" description="Basic residues" evidence="1">
    <location>
        <begin position="157"/>
        <end position="170"/>
    </location>
</feature>
<evidence type="ECO:0000256" key="1">
    <source>
        <dbReference type="SAM" id="MobiDB-lite"/>
    </source>
</evidence>
<protein>
    <submittedName>
        <fullName evidence="2">Uncharacterized protein</fullName>
    </submittedName>
</protein>
<gene>
    <name evidence="2" type="ORF">BDY21DRAFT_124827</name>
</gene>
<sequence length="223" mass="25279">MRARPVGPGSQSAARLGASHQRGGPFAMPTTNSGGRAGLFDYCGGAEWPSGTGWRRDTFFIKGLRGRRDREYTCVVHQGIPRNQIHSTQKRSLKTQRAQLSFQAKFAALLYNIFVYAHLLHSKEISDHQRIKKEPRCNHDRLRPIHGATDRQPTPRLRGRRGLRARKGRHHELRGWLGRVGRPRVAVAERSDNGNDGYDEHDRDGALRGRRPRYVGSGFTKED</sequence>
<feature type="region of interest" description="Disordered" evidence="1">
    <location>
        <begin position="188"/>
        <end position="223"/>
    </location>
</feature>
<feature type="region of interest" description="Disordered" evidence="1">
    <location>
        <begin position="1"/>
        <end position="30"/>
    </location>
</feature>
<dbReference type="EMBL" id="MU001697">
    <property type="protein sequence ID" value="KAF2453431.1"/>
    <property type="molecule type" value="Genomic_DNA"/>
</dbReference>
<keyword evidence="3" id="KW-1185">Reference proteome</keyword>
<feature type="compositionally biased region" description="Basic and acidic residues" evidence="1">
    <location>
        <begin position="188"/>
        <end position="207"/>
    </location>
</feature>
<evidence type="ECO:0000313" key="3">
    <source>
        <dbReference type="Proteomes" id="UP000799766"/>
    </source>
</evidence>
<reference evidence="2" key="1">
    <citation type="journal article" date="2020" name="Stud. Mycol.">
        <title>101 Dothideomycetes genomes: a test case for predicting lifestyles and emergence of pathogens.</title>
        <authorList>
            <person name="Haridas S."/>
            <person name="Albert R."/>
            <person name="Binder M."/>
            <person name="Bloem J."/>
            <person name="Labutti K."/>
            <person name="Salamov A."/>
            <person name="Andreopoulos B."/>
            <person name="Baker S."/>
            <person name="Barry K."/>
            <person name="Bills G."/>
            <person name="Bluhm B."/>
            <person name="Cannon C."/>
            <person name="Castanera R."/>
            <person name="Culley D."/>
            <person name="Daum C."/>
            <person name="Ezra D."/>
            <person name="Gonzalez J."/>
            <person name="Henrissat B."/>
            <person name="Kuo A."/>
            <person name="Liang C."/>
            <person name="Lipzen A."/>
            <person name="Lutzoni F."/>
            <person name="Magnuson J."/>
            <person name="Mondo S."/>
            <person name="Nolan M."/>
            <person name="Ohm R."/>
            <person name="Pangilinan J."/>
            <person name="Park H.-J."/>
            <person name="Ramirez L."/>
            <person name="Alfaro M."/>
            <person name="Sun H."/>
            <person name="Tritt A."/>
            <person name="Yoshinaga Y."/>
            <person name="Zwiers L.-H."/>
            <person name="Turgeon B."/>
            <person name="Goodwin S."/>
            <person name="Spatafora J."/>
            <person name="Crous P."/>
            <person name="Grigoriev I."/>
        </authorList>
    </citation>
    <scope>NUCLEOTIDE SEQUENCE</scope>
    <source>
        <strain evidence="2">ATCC 16933</strain>
    </source>
</reference>
<organism evidence="2 3">
    <name type="scientific">Lineolata rhizophorae</name>
    <dbReference type="NCBI Taxonomy" id="578093"/>
    <lineage>
        <taxon>Eukaryota</taxon>
        <taxon>Fungi</taxon>
        <taxon>Dikarya</taxon>
        <taxon>Ascomycota</taxon>
        <taxon>Pezizomycotina</taxon>
        <taxon>Dothideomycetes</taxon>
        <taxon>Dothideomycetes incertae sedis</taxon>
        <taxon>Lineolatales</taxon>
        <taxon>Lineolataceae</taxon>
        <taxon>Lineolata</taxon>
    </lineage>
</organism>
<accession>A0A6A6NNY8</accession>
<name>A0A6A6NNY8_9PEZI</name>
<feature type="region of interest" description="Disordered" evidence="1">
    <location>
        <begin position="140"/>
        <end position="170"/>
    </location>
</feature>
<dbReference type="Proteomes" id="UP000799766">
    <property type="component" value="Unassembled WGS sequence"/>
</dbReference>
<proteinExistence type="predicted"/>
<dbReference type="AlphaFoldDB" id="A0A6A6NNY8"/>